<dbReference type="Gene3D" id="3.90.1200.10">
    <property type="match status" value="1"/>
</dbReference>
<gene>
    <name evidence="3" type="ORF">BP6252_00189</name>
</gene>
<dbReference type="InterPro" id="IPR016477">
    <property type="entry name" value="Fructo-/Ketosamine-3-kinase"/>
</dbReference>
<comment type="caution">
    <text evidence="3">The sequence shown here is derived from an EMBL/GenBank/DDBJ whole genome shotgun (WGS) entry which is preliminary data.</text>
</comment>
<keyword evidence="4" id="KW-1185">Reference proteome</keyword>
<organism evidence="3 4">
    <name type="scientific">Coleophoma cylindrospora</name>
    <dbReference type="NCBI Taxonomy" id="1849047"/>
    <lineage>
        <taxon>Eukaryota</taxon>
        <taxon>Fungi</taxon>
        <taxon>Dikarya</taxon>
        <taxon>Ascomycota</taxon>
        <taxon>Pezizomycotina</taxon>
        <taxon>Leotiomycetes</taxon>
        <taxon>Helotiales</taxon>
        <taxon>Dermateaceae</taxon>
        <taxon>Coleophoma</taxon>
    </lineage>
</organism>
<proteinExistence type="predicted"/>
<dbReference type="PANTHER" id="PTHR12149:SF8">
    <property type="entry name" value="PROTEIN-RIBULOSAMINE 3-KINASE"/>
    <property type="match status" value="1"/>
</dbReference>
<dbReference type="EMBL" id="PDLM01000001">
    <property type="protein sequence ID" value="RDW88157.1"/>
    <property type="molecule type" value="Genomic_DNA"/>
</dbReference>
<dbReference type="PANTHER" id="PTHR12149">
    <property type="entry name" value="FRUCTOSAMINE 3 KINASE-RELATED PROTEIN"/>
    <property type="match status" value="1"/>
</dbReference>
<dbReference type="AlphaFoldDB" id="A0A3D8SPD2"/>
<dbReference type="EC" id="2.7.1.172" evidence="1"/>
<comment type="catalytic activity">
    <reaction evidence="2">
        <text>N(6)-D-ribulosyl-L-lysyl-[protein] + ATP = N(6)-(3-O-phospho-D-ribulosyl)-L-lysyl-[protein] + ADP + H(+)</text>
        <dbReference type="Rhea" id="RHEA:48432"/>
        <dbReference type="Rhea" id="RHEA-COMP:12103"/>
        <dbReference type="Rhea" id="RHEA-COMP:12104"/>
        <dbReference type="ChEBI" id="CHEBI:15378"/>
        <dbReference type="ChEBI" id="CHEBI:30616"/>
        <dbReference type="ChEBI" id="CHEBI:90418"/>
        <dbReference type="ChEBI" id="CHEBI:90420"/>
        <dbReference type="ChEBI" id="CHEBI:456216"/>
        <dbReference type="EC" id="2.7.1.172"/>
    </reaction>
    <physiologicalReaction direction="left-to-right" evidence="2">
        <dbReference type="Rhea" id="RHEA:48433"/>
    </physiologicalReaction>
</comment>
<reference evidence="3 4" key="1">
    <citation type="journal article" date="2018" name="IMA Fungus">
        <title>IMA Genome-F 9: Draft genome sequence of Annulohypoxylon stygium, Aspergillus mulundensis, Berkeleyomyces basicola (syn. Thielaviopsis basicola), Ceratocystis smalleyi, two Cercospora beticola strains, Coleophoma cylindrospora, Fusarium fracticaudum, Phialophora cf. hyalina, and Morchella septimelata.</title>
        <authorList>
            <person name="Wingfield B.D."/>
            <person name="Bills G.F."/>
            <person name="Dong Y."/>
            <person name="Huang W."/>
            <person name="Nel W.J."/>
            <person name="Swalarsk-Parry B.S."/>
            <person name="Vaghefi N."/>
            <person name="Wilken P.M."/>
            <person name="An Z."/>
            <person name="de Beer Z.W."/>
            <person name="De Vos L."/>
            <person name="Chen L."/>
            <person name="Duong T.A."/>
            <person name="Gao Y."/>
            <person name="Hammerbacher A."/>
            <person name="Kikkert J.R."/>
            <person name="Li Y."/>
            <person name="Li H."/>
            <person name="Li K."/>
            <person name="Li Q."/>
            <person name="Liu X."/>
            <person name="Ma X."/>
            <person name="Naidoo K."/>
            <person name="Pethybridge S.J."/>
            <person name="Sun J."/>
            <person name="Steenkamp E.T."/>
            <person name="van der Nest M.A."/>
            <person name="van Wyk S."/>
            <person name="Wingfield M.J."/>
            <person name="Xiong C."/>
            <person name="Yue Q."/>
            <person name="Zhang X."/>
        </authorList>
    </citation>
    <scope>NUCLEOTIDE SEQUENCE [LARGE SCALE GENOMIC DNA]</scope>
    <source>
        <strain evidence="3 4">BP6252</strain>
    </source>
</reference>
<dbReference type="FunFam" id="3.90.1200.10:FF:000018">
    <property type="entry name" value="Fructosamine-3-kinase, putative"/>
    <property type="match status" value="1"/>
</dbReference>
<dbReference type="GO" id="GO:0102193">
    <property type="term" value="F:protein-ribulosamine 3-kinase activity"/>
    <property type="evidence" value="ECO:0007669"/>
    <property type="project" value="UniProtKB-EC"/>
</dbReference>
<dbReference type="Proteomes" id="UP000256645">
    <property type="component" value="Unassembled WGS sequence"/>
</dbReference>
<dbReference type="STRING" id="1849047.A0A3D8SPD2"/>
<sequence length="369" mass="39929">MPSSSRTPDPAILTALNLDPQTASIASHGGSGFSETLKLVGREREDTSGERPDRGMERVFFVKMGKEGGMFEGEHQSLNALSTSVPSLCPTSHAFGALSQKPNTYFLATDFLDLSSSPSSQKPTTKPLSLARKLAILHSTPVPIPSGFSQPQFGFPVSTYCGNTVQDNTYTDSWAEFYGVRRLRHVVQEAERRNGADAGLRQLVEDVVAQVVPALLRDGHLRDARTGANVTPVVVHGDLWSGNFGVARILAPAAAAVDDGGSDGVVGRRDGEVGEVVFDPSSCYAHAEYDHGIMNMFGGFGAGFWREYFKEKPKDEPVSEYEDRVDLYELYHHLNHYSMFGGSYKGGAVSIMKRLLGKFGKGGGSEISD</sequence>
<dbReference type="OrthoDB" id="5772781at2759"/>
<evidence type="ECO:0000313" key="4">
    <source>
        <dbReference type="Proteomes" id="UP000256645"/>
    </source>
</evidence>
<dbReference type="SUPFAM" id="SSF56112">
    <property type="entry name" value="Protein kinase-like (PK-like)"/>
    <property type="match status" value="1"/>
</dbReference>
<evidence type="ECO:0000313" key="3">
    <source>
        <dbReference type="EMBL" id="RDW88157.1"/>
    </source>
</evidence>
<dbReference type="Pfam" id="PF03881">
    <property type="entry name" value="Fructosamin_kin"/>
    <property type="match status" value="1"/>
</dbReference>
<evidence type="ECO:0000256" key="2">
    <source>
        <dbReference type="ARBA" id="ARBA00048655"/>
    </source>
</evidence>
<name>A0A3D8SPD2_9HELO</name>
<protein>
    <recommendedName>
        <fullName evidence="1">protein-ribulosamine 3-kinase</fullName>
        <ecNumber evidence="1">2.7.1.172</ecNumber>
    </recommendedName>
</protein>
<accession>A0A3D8SPD2</accession>
<dbReference type="InterPro" id="IPR011009">
    <property type="entry name" value="Kinase-like_dom_sf"/>
</dbReference>
<evidence type="ECO:0000256" key="1">
    <source>
        <dbReference type="ARBA" id="ARBA00011961"/>
    </source>
</evidence>